<proteinExistence type="predicted"/>
<accession>A0AAE0YRS7</accession>
<name>A0AAE0YRS7_9GAST</name>
<dbReference type="AlphaFoldDB" id="A0AAE0YRS7"/>
<comment type="caution">
    <text evidence="1">The sequence shown here is derived from an EMBL/GenBank/DDBJ whole genome shotgun (WGS) entry which is preliminary data.</text>
</comment>
<gene>
    <name evidence="1" type="ORF">RRG08_053169</name>
</gene>
<evidence type="ECO:0000313" key="2">
    <source>
        <dbReference type="Proteomes" id="UP001283361"/>
    </source>
</evidence>
<organism evidence="1 2">
    <name type="scientific">Elysia crispata</name>
    <name type="common">lettuce slug</name>
    <dbReference type="NCBI Taxonomy" id="231223"/>
    <lineage>
        <taxon>Eukaryota</taxon>
        <taxon>Metazoa</taxon>
        <taxon>Spiralia</taxon>
        <taxon>Lophotrochozoa</taxon>
        <taxon>Mollusca</taxon>
        <taxon>Gastropoda</taxon>
        <taxon>Heterobranchia</taxon>
        <taxon>Euthyneura</taxon>
        <taxon>Panpulmonata</taxon>
        <taxon>Sacoglossa</taxon>
        <taxon>Placobranchoidea</taxon>
        <taxon>Plakobranchidae</taxon>
        <taxon>Elysia</taxon>
    </lineage>
</organism>
<dbReference type="Proteomes" id="UP001283361">
    <property type="component" value="Unassembled WGS sequence"/>
</dbReference>
<protein>
    <submittedName>
        <fullName evidence="1">Uncharacterized protein</fullName>
    </submittedName>
</protein>
<evidence type="ECO:0000313" key="1">
    <source>
        <dbReference type="EMBL" id="KAK3754699.1"/>
    </source>
</evidence>
<keyword evidence="2" id="KW-1185">Reference proteome</keyword>
<reference evidence="1" key="1">
    <citation type="journal article" date="2023" name="G3 (Bethesda)">
        <title>A reference genome for the long-term kleptoplast-retaining sea slug Elysia crispata morphotype clarki.</title>
        <authorList>
            <person name="Eastman K.E."/>
            <person name="Pendleton A.L."/>
            <person name="Shaikh M.A."/>
            <person name="Suttiyut T."/>
            <person name="Ogas R."/>
            <person name="Tomko P."/>
            <person name="Gavelis G."/>
            <person name="Widhalm J.R."/>
            <person name="Wisecaver J.H."/>
        </authorList>
    </citation>
    <scope>NUCLEOTIDE SEQUENCE</scope>
    <source>
        <strain evidence="1">ECLA1</strain>
    </source>
</reference>
<sequence length="214" mass="22744">MPMYFGSTQGHFCLVFLGSANNNSRRSGIIGHLSPDTSLAPTTGTRSVSPCCFLLALRASDTGPSQRLTPPGYFGDPGELGSTQLGAVALTYHGQSQQTRSSRRLVPVYSVQSSTPGSVYNPARVPTASDNMAAFVSSISGVRPAPPDGPGVPRRQAGGDLGVTSGQAGNLPSVCLITSCQRRDLIKHAQAHSDRTRPSVSIFRKLRRRKDFEE</sequence>
<dbReference type="EMBL" id="JAWDGP010005645">
    <property type="protein sequence ID" value="KAK3754699.1"/>
    <property type="molecule type" value="Genomic_DNA"/>
</dbReference>